<sequence>MPVRRAVPFALALFITTACGGEAKKAEPEVKAAEPAKPAEDDAIAKRRAEREAKAKAEKDAEDARVAAVAALATLPPKLPKDIKKACDAVADAQLKFFERMYEGAELDKLKAAQGTQRPMTVSGCTGLGSLEAAACQVAALDAATDKTLKASISDIMRVCIEKYAKPAG</sequence>
<protein>
    <recommendedName>
        <fullName evidence="4">Lipoprotein</fullName>
    </recommendedName>
</protein>
<reference evidence="2 3" key="1">
    <citation type="submission" date="2022-11" db="EMBL/GenBank/DDBJ databases">
        <title>Minimal conservation of predation-associated metabolite biosynthetic gene clusters underscores biosynthetic potential of Myxococcota including descriptions for ten novel species: Archangium lansinium sp. nov., Myxococcus landrumus sp. nov., Nannocystis bai.</title>
        <authorList>
            <person name="Ahearne A."/>
            <person name="Stevens C."/>
            <person name="Dowd S."/>
        </authorList>
    </citation>
    <scope>NUCLEOTIDE SEQUENCE [LARGE SCALE GENOMIC DNA]</scope>
    <source>
        <strain evidence="2 3">BB15-2</strain>
    </source>
</reference>
<dbReference type="Proteomes" id="UP001221686">
    <property type="component" value="Unassembled WGS sequence"/>
</dbReference>
<proteinExistence type="predicted"/>
<gene>
    <name evidence="2" type="ORF">POL25_11110</name>
</gene>
<evidence type="ECO:0000256" key="1">
    <source>
        <dbReference type="SAM" id="MobiDB-lite"/>
    </source>
</evidence>
<evidence type="ECO:0000313" key="2">
    <source>
        <dbReference type="EMBL" id="MDC0717445.1"/>
    </source>
</evidence>
<accession>A0ABT5DUX3</accession>
<dbReference type="RefSeq" id="WP_272085932.1">
    <property type="nucleotide sequence ID" value="NZ_JAQNDL010000001.1"/>
</dbReference>
<organism evidence="2 3">
    <name type="scientific">Nannocystis bainbridge</name>
    <dbReference type="NCBI Taxonomy" id="2995303"/>
    <lineage>
        <taxon>Bacteria</taxon>
        <taxon>Pseudomonadati</taxon>
        <taxon>Myxococcota</taxon>
        <taxon>Polyangia</taxon>
        <taxon>Nannocystales</taxon>
        <taxon>Nannocystaceae</taxon>
        <taxon>Nannocystis</taxon>
    </lineage>
</organism>
<comment type="caution">
    <text evidence="2">The sequence shown here is derived from an EMBL/GenBank/DDBJ whole genome shotgun (WGS) entry which is preliminary data.</text>
</comment>
<evidence type="ECO:0008006" key="4">
    <source>
        <dbReference type="Google" id="ProtNLM"/>
    </source>
</evidence>
<evidence type="ECO:0000313" key="3">
    <source>
        <dbReference type="Proteomes" id="UP001221686"/>
    </source>
</evidence>
<feature type="region of interest" description="Disordered" evidence="1">
    <location>
        <begin position="26"/>
        <end position="58"/>
    </location>
</feature>
<keyword evidence="3" id="KW-1185">Reference proteome</keyword>
<dbReference type="PROSITE" id="PS51257">
    <property type="entry name" value="PROKAR_LIPOPROTEIN"/>
    <property type="match status" value="1"/>
</dbReference>
<dbReference type="EMBL" id="JAQNDL010000001">
    <property type="protein sequence ID" value="MDC0717445.1"/>
    <property type="molecule type" value="Genomic_DNA"/>
</dbReference>
<name>A0ABT5DUX3_9BACT</name>